<dbReference type="EMBL" id="CAJNOJ010000004">
    <property type="protein sequence ID" value="CAF0744379.1"/>
    <property type="molecule type" value="Genomic_DNA"/>
</dbReference>
<feature type="signal peptide" evidence="1">
    <location>
        <begin position="1"/>
        <end position="22"/>
    </location>
</feature>
<accession>A0A813NVL3</accession>
<feature type="domain" description="EGF-like" evidence="2">
    <location>
        <begin position="575"/>
        <end position="623"/>
    </location>
</feature>
<dbReference type="AlphaFoldDB" id="A0A813NVL3"/>
<feature type="domain" description="EGF-like" evidence="2">
    <location>
        <begin position="937"/>
        <end position="977"/>
    </location>
</feature>
<proteinExistence type="predicted"/>
<feature type="domain" description="EGF-like" evidence="2">
    <location>
        <begin position="112"/>
        <end position="145"/>
    </location>
</feature>
<feature type="domain" description="EGF-like" evidence="2">
    <location>
        <begin position="850"/>
        <end position="881"/>
    </location>
</feature>
<feature type="domain" description="EGF-like" evidence="2">
    <location>
        <begin position="206"/>
        <end position="261"/>
    </location>
</feature>
<dbReference type="SMART" id="SM00181">
    <property type="entry name" value="EGF"/>
    <property type="match status" value="6"/>
</dbReference>
<dbReference type="OrthoDB" id="504708at2759"/>
<dbReference type="Proteomes" id="UP000663852">
    <property type="component" value="Unassembled WGS sequence"/>
</dbReference>
<name>A0A813NVL3_ADIRI</name>
<reference evidence="3" key="1">
    <citation type="submission" date="2021-02" db="EMBL/GenBank/DDBJ databases">
        <authorList>
            <person name="Nowell W R."/>
        </authorList>
    </citation>
    <scope>NUCLEOTIDE SEQUENCE</scope>
</reference>
<sequence>MSVRSFLVFGCFLFVLISFASAVNLDISCTNTTQCGGTGTRCEGGICRCDTPWYSPCGTTECRLNPSFVYEGKACRVDANCLNNAVCDNQQCKCKQDFTAINGLCYKSLNVSCSSASECWSNECRNNVCQCPSRFQPKGDNSRCSITLAKLYVNWTAANETGDFCYSGLGFAACQAIQAVCMSNAPNQESFCQCQPPFVANYNTQECELSEYTGALSPSKAELPYDQCGRCQDPNALCISVNQTTCWCRAGFAKTSDNKCEQSFRYVLFPNSIDISTHDYIGTSSSISGGSATVVSNSGLYVCAPGYQYVEKDKPCQRIAPQWDDDNFEYGVCTRIDSHGNPQQESGLCFGPLSCQQRRDKYVCSCGRDQYLSENGTSCFHFLERNLISPDSTRCPENSNMNGSQCVCSPSDLYKTSDDKRRCELLLSESPSSCQAGLTAFNDTCKNLYGEYSSFCSKGVCQCASDKSFYMNNNGKISCVTLLTVTTTNSNNCPLNAASDGGVCKCNTGYRPSDNSNRACQRKTDHLYDSTDAQAQGGPGEITTADCEVLFPGTHVIAHNNACVCIDGTFLYNSSCVFFLEHTITAADSTKHKCPVDAVIDAASPVCKCRDGFKNGGTNRTCVRLTNNVYEFNKTDTENVTGLNDAGCRALFGNAAQASQPAGHCECLRTDLAFWDNNKCYFLVEKTQSAPTADSTCPSNSMPEAYTCKCSPGYNATADFRGCNRKSIFSQNLQAIDTTAYSACDAPNVDADCVALHGAGAVCRNNTCYCDYRQSFVVGQKCELFSKYVFPGVHERSSHTCNNKEDCGEDADEKNIDCDFINNQETRYKVCQCKSGYFLNPIDSTCVINRCSAECQENAQCVGYTCVCNPGYFTTASGQCLKQEPPLVLYDKCNTTVWAVDPVDGDLVCASDCTRARCRGGYRDEGSQCVKNTFDDACGHAANFCGQFGSNTVCSPDENRCACQPGYYRSDGNVICARAVNSRCYTHAECGDFGECLSSLCRCKAGRREQQVSDLLGRTITRCINGVDQMRYSPIFFLFVLFIHVVFA</sequence>
<dbReference type="InterPro" id="IPR000742">
    <property type="entry name" value="EGF"/>
</dbReference>
<organism evidence="3 4">
    <name type="scientific">Adineta ricciae</name>
    <name type="common">Rotifer</name>
    <dbReference type="NCBI Taxonomy" id="249248"/>
    <lineage>
        <taxon>Eukaryota</taxon>
        <taxon>Metazoa</taxon>
        <taxon>Spiralia</taxon>
        <taxon>Gnathifera</taxon>
        <taxon>Rotifera</taxon>
        <taxon>Eurotatoria</taxon>
        <taxon>Bdelloidea</taxon>
        <taxon>Adinetida</taxon>
        <taxon>Adinetidae</taxon>
        <taxon>Adineta</taxon>
    </lineage>
</organism>
<feature type="domain" description="EGF-like" evidence="2">
    <location>
        <begin position="74"/>
        <end position="106"/>
    </location>
</feature>
<protein>
    <recommendedName>
        <fullName evidence="2">EGF-like domain-containing protein</fullName>
    </recommendedName>
</protein>
<evidence type="ECO:0000313" key="4">
    <source>
        <dbReference type="Proteomes" id="UP000663852"/>
    </source>
</evidence>
<keyword evidence="1" id="KW-0732">Signal</keyword>
<dbReference type="PANTHER" id="PTHR39069:SF8">
    <property type="entry name" value="FI17111P1"/>
    <property type="match status" value="1"/>
</dbReference>
<evidence type="ECO:0000256" key="1">
    <source>
        <dbReference type="SAM" id="SignalP"/>
    </source>
</evidence>
<feature type="chain" id="PRO_5032915097" description="EGF-like domain-containing protein" evidence="1">
    <location>
        <begin position="23"/>
        <end position="1048"/>
    </location>
</feature>
<evidence type="ECO:0000259" key="2">
    <source>
        <dbReference type="SMART" id="SM00181"/>
    </source>
</evidence>
<evidence type="ECO:0000313" key="3">
    <source>
        <dbReference type="EMBL" id="CAF0744379.1"/>
    </source>
</evidence>
<dbReference type="PANTHER" id="PTHR39069">
    <property type="entry name" value="ECDYSONE-INDUCIBLE GENE E1, ISOFORM A"/>
    <property type="match status" value="1"/>
</dbReference>
<comment type="caution">
    <text evidence="3">The sequence shown here is derived from an EMBL/GenBank/DDBJ whole genome shotgun (WGS) entry which is preliminary data.</text>
</comment>
<gene>
    <name evidence="3" type="ORF">EDS130_LOCUS1933</name>
</gene>